<reference evidence="6 7" key="1">
    <citation type="submission" date="2014-03" db="EMBL/GenBank/DDBJ databases">
        <title>The draft genome sequence of Thalassospira alkalitolerans JCM 18968.</title>
        <authorList>
            <person name="Lai Q."/>
            <person name="Shao Z."/>
        </authorList>
    </citation>
    <scope>NUCLEOTIDE SEQUENCE [LARGE SCALE GENOMIC DNA]</scope>
    <source>
        <strain evidence="6 7">JCM 18968</strain>
    </source>
</reference>
<dbReference type="GO" id="GO:0003700">
    <property type="term" value="F:DNA-binding transcription factor activity"/>
    <property type="evidence" value="ECO:0007669"/>
    <property type="project" value="InterPro"/>
</dbReference>
<name>A0A1Y2LAE1_9PROT</name>
<dbReference type="Proteomes" id="UP000193396">
    <property type="component" value="Unassembled WGS sequence"/>
</dbReference>
<feature type="domain" description="HTH lysR-type" evidence="5">
    <location>
        <begin position="1"/>
        <end position="58"/>
    </location>
</feature>
<dbReference type="RefSeq" id="WP_085619612.1">
    <property type="nucleotide sequence ID" value="NZ_JFKB01000008.1"/>
</dbReference>
<accession>A0A1Y2LAE1</accession>
<sequence>MDTRELLALIAVADEKSFHGAAAQLGLTQPAVTRRIQRLEERVGTQLFDRSLKPLQPTSAGHRALAEARDLLRRLDGFTENITGNTAPTGPFRLGVSHGAAPLLAAKELRELHGLFPDISLTIKSGWSSELLPLLRRGEIDAMLSLDGPQGTVGGLDARDLPASLRPEKLLDDHIVAIGPRSSHNDPRDIVTLADNPMILMPEGCTFRALGNAWARQNGVQFKSVLEVSALELQIEMVAAGAGYGIMARRFCLHSPAADRIRILDIPGMNWGMSITLIRRKNNTDLDDIINTVGQIVIAAGAVSNPTEHSKHKDAQKLSA</sequence>
<evidence type="ECO:0000256" key="3">
    <source>
        <dbReference type="ARBA" id="ARBA00023125"/>
    </source>
</evidence>
<evidence type="ECO:0000259" key="5">
    <source>
        <dbReference type="PROSITE" id="PS50931"/>
    </source>
</evidence>
<dbReference type="PRINTS" id="PR00039">
    <property type="entry name" value="HTHLYSR"/>
</dbReference>
<dbReference type="PANTHER" id="PTHR30126">
    <property type="entry name" value="HTH-TYPE TRANSCRIPTIONAL REGULATOR"/>
    <property type="match status" value="1"/>
</dbReference>
<dbReference type="FunFam" id="1.10.10.10:FF:000001">
    <property type="entry name" value="LysR family transcriptional regulator"/>
    <property type="match status" value="1"/>
</dbReference>
<keyword evidence="2" id="KW-0805">Transcription regulation</keyword>
<dbReference type="Pfam" id="PF00126">
    <property type="entry name" value="HTH_1"/>
    <property type="match status" value="1"/>
</dbReference>
<dbReference type="SUPFAM" id="SSF53850">
    <property type="entry name" value="Periplasmic binding protein-like II"/>
    <property type="match status" value="1"/>
</dbReference>
<dbReference type="AlphaFoldDB" id="A0A1Y2LAE1"/>
<dbReference type="STRING" id="1293890.TALK_13320"/>
<keyword evidence="7" id="KW-1185">Reference proteome</keyword>
<dbReference type="GO" id="GO:0000976">
    <property type="term" value="F:transcription cis-regulatory region binding"/>
    <property type="evidence" value="ECO:0007669"/>
    <property type="project" value="TreeGrafter"/>
</dbReference>
<comment type="caution">
    <text evidence="6">The sequence shown here is derived from an EMBL/GenBank/DDBJ whole genome shotgun (WGS) entry which is preliminary data.</text>
</comment>
<keyword evidence="4" id="KW-0804">Transcription</keyword>
<evidence type="ECO:0000313" key="6">
    <source>
        <dbReference type="EMBL" id="OSQ47491.1"/>
    </source>
</evidence>
<evidence type="ECO:0000313" key="7">
    <source>
        <dbReference type="Proteomes" id="UP000193396"/>
    </source>
</evidence>
<evidence type="ECO:0000256" key="1">
    <source>
        <dbReference type="ARBA" id="ARBA00009437"/>
    </source>
</evidence>
<evidence type="ECO:0000256" key="4">
    <source>
        <dbReference type="ARBA" id="ARBA00023163"/>
    </source>
</evidence>
<dbReference type="CDD" id="cd05466">
    <property type="entry name" value="PBP2_LTTR_substrate"/>
    <property type="match status" value="1"/>
</dbReference>
<dbReference type="InterPro" id="IPR036390">
    <property type="entry name" value="WH_DNA-bd_sf"/>
</dbReference>
<dbReference type="SUPFAM" id="SSF46785">
    <property type="entry name" value="Winged helix' DNA-binding domain"/>
    <property type="match status" value="1"/>
</dbReference>
<comment type="similarity">
    <text evidence="1">Belongs to the LysR transcriptional regulatory family.</text>
</comment>
<proteinExistence type="inferred from homology"/>
<dbReference type="PROSITE" id="PS50931">
    <property type="entry name" value="HTH_LYSR"/>
    <property type="match status" value="1"/>
</dbReference>
<evidence type="ECO:0000256" key="2">
    <source>
        <dbReference type="ARBA" id="ARBA00023015"/>
    </source>
</evidence>
<dbReference type="EMBL" id="JFKB01000008">
    <property type="protein sequence ID" value="OSQ47491.1"/>
    <property type="molecule type" value="Genomic_DNA"/>
</dbReference>
<dbReference type="InterPro" id="IPR036388">
    <property type="entry name" value="WH-like_DNA-bd_sf"/>
</dbReference>
<dbReference type="OrthoDB" id="9815174at2"/>
<dbReference type="PANTHER" id="PTHR30126:SF39">
    <property type="entry name" value="HTH-TYPE TRANSCRIPTIONAL REGULATOR CYSL"/>
    <property type="match status" value="1"/>
</dbReference>
<protein>
    <submittedName>
        <fullName evidence="6">LysR family transcriptional regulator</fullName>
    </submittedName>
</protein>
<dbReference type="InterPro" id="IPR000847">
    <property type="entry name" value="LysR_HTH_N"/>
</dbReference>
<dbReference type="InterPro" id="IPR005119">
    <property type="entry name" value="LysR_subst-bd"/>
</dbReference>
<dbReference type="Pfam" id="PF03466">
    <property type="entry name" value="LysR_substrate"/>
    <property type="match status" value="1"/>
</dbReference>
<dbReference type="Gene3D" id="1.10.10.10">
    <property type="entry name" value="Winged helix-like DNA-binding domain superfamily/Winged helix DNA-binding domain"/>
    <property type="match status" value="1"/>
</dbReference>
<dbReference type="Gene3D" id="3.40.190.10">
    <property type="entry name" value="Periplasmic binding protein-like II"/>
    <property type="match status" value="2"/>
</dbReference>
<organism evidence="6 7">
    <name type="scientific">Thalassospira alkalitolerans</name>
    <dbReference type="NCBI Taxonomy" id="1293890"/>
    <lineage>
        <taxon>Bacteria</taxon>
        <taxon>Pseudomonadati</taxon>
        <taxon>Pseudomonadota</taxon>
        <taxon>Alphaproteobacteria</taxon>
        <taxon>Rhodospirillales</taxon>
        <taxon>Thalassospiraceae</taxon>
        <taxon>Thalassospira</taxon>
    </lineage>
</organism>
<keyword evidence="3" id="KW-0238">DNA-binding</keyword>
<gene>
    <name evidence="6" type="ORF">TALK_13320</name>
</gene>